<dbReference type="InterPro" id="IPR009056">
    <property type="entry name" value="Cyt_c-like_dom"/>
</dbReference>
<dbReference type="GO" id="GO:0020037">
    <property type="term" value="F:heme binding"/>
    <property type="evidence" value="ECO:0007669"/>
    <property type="project" value="InterPro"/>
</dbReference>
<keyword evidence="2" id="KW-0479">Metal-binding</keyword>
<dbReference type="EMBL" id="UOFX01000012">
    <property type="protein sequence ID" value="VAX06546.1"/>
    <property type="molecule type" value="Genomic_DNA"/>
</dbReference>
<evidence type="ECO:0000256" key="3">
    <source>
        <dbReference type="ARBA" id="ARBA00023004"/>
    </source>
</evidence>
<organism evidence="6">
    <name type="scientific">hydrothermal vent metagenome</name>
    <dbReference type="NCBI Taxonomy" id="652676"/>
    <lineage>
        <taxon>unclassified sequences</taxon>
        <taxon>metagenomes</taxon>
        <taxon>ecological metagenomes</taxon>
    </lineage>
</organism>
<dbReference type="InterPro" id="IPR036909">
    <property type="entry name" value="Cyt_c-like_dom_sf"/>
</dbReference>
<dbReference type="PROSITE" id="PS51007">
    <property type="entry name" value="CYTC"/>
    <property type="match status" value="1"/>
</dbReference>
<dbReference type="Pfam" id="PF13442">
    <property type="entry name" value="Cytochrome_CBB3"/>
    <property type="match status" value="1"/>
</dbReference>
<sequence length="156" mass="16761">MSDEGAVVAAGRSSHALFSGLALVIGIIIIVALGLYVLTDGQINEDPSLPTPETYAAVDRLMESDPVRGARAAAGLELYRHRCRLCHHRSGRGGGKFTPSLQTHNAQSTVVLLNVYRSGQVVGLMTNLMAPWAEDLSEEEMQNLGEYIEILATVAE</sequence>
<reference evidence="6" key="1">
    <citation type="submission" date="2018-06" db="EMBL/GenBank/DDBJ databases">
        <authorList>
            <person name="Zhirakovskaya E."/>
        </authorList>
    </citation>
    <scope>NUCLEOTIDE SEQUENCE</scope>
</reference>
<feature type="transmembrane region" description="Helical" evidence="4">
    <location>
        <begin position="16"/>
        <end position="38"/>
    </location>
</feature>
<keyword evidence="4" id="KW-1133">Transmembrane helix</keyword>
<evidence type="ECO:0000313" key="6">
    <source>
        <dbReference type="EMBL" id="VAX06546.1"/>
    </source>
</evidence>
<evidence type="ECO:0000256" key="4">
    <source>
        <dbReference type="SAM" id="Phobius"/>
    </source>
</evidence>
<evidence type="ECO:0000259" key="5">
    <source>
        <dbReference type="PROSITE" id="PS51007"/>
    </source>
</evidence>
<gene>
    <name evidence="6" type="ORF">MNBD_GAMMA26-260</name>
</gene>
<name>A0A3B1AKT4_9ZZZZ</name>
<evidence type="ECO:0000256" key="2">
    <source>
        <dbReference type="ARBA" id="ARBA00022723"/>
    </source>
</evidence>
<evidence type="ECO:0000256" key="1">
    <source>
        <dbReference type="ARBA" id="ARBA00022617"/>
    </source>
</evidence>
<dbReference type="GO" id="GO:0046872">
    <property type="term" value="F:metal ion binding"/>
    <property type="evidence" value="ECO:0007669"/>
    <property type="project" value="UniProtKB-KW"/>
</dbReference>
<protein>
    <recommendedName>
        <fullName evidence="5">Cytochrome c domain-containing protein</fullName>
    </recommendedName>
</protein>
<keyword evidence="4" id="KW-0812">Transmembrane</keyword>
<feature type="domain" description="Cytochrome c" evidence="5">
    <location>
        <begin position="70"/>
        <end position="152"/>
    </location>
</feature>
<dbReference type="SUPFAM" id="SSF46626">
    <property type="entry name" value="Cytochrome c"/>
    <property type="match status" value="1"/>
</dbReference>
<proteinExistence type="predicted"/>
<dbReference type="Gene3D" id="1.10.760.10">
    <property type="entry name" value="Cytochrome c-like domain"/>
    <property type="match status" value="1"/>
</dbReference>
<accession>A0A3B1AKT4</accession>
<keyword evidence="3" id="KW-0408">Iron</keyword>
<keyword evidence="4" id="KW-0472">Membrane</keyword>
<keyword evidence="1" id="KW-0349">Heme</keyword>
<dbReference type="GO" id="GO:0009055">
    <property type="term" value="F:electron transfer activity"/>
    <property type="evidence" value="ECO:0007669"/>
    <property type="project" value="InterPro"/>
</dbReference>
<dbReference type="AlphaFoldDB" id="A0A3B1AKT4"/>